<feature type="region of interest" description="Disordered" evidence="2">
    <location>
        <begin position="361"/>
        <end position="447"/>
    </location>
</feature>
<feature type="compositionally biased region" description="Acidic residues" evidence="2">
    <location>
        <begin position="310"/>
        <end position="332"/>
    </location>
</feature>
<sequence>MDDELQQKQNQKLHPDSCTLLEALSLNDTFLAAEIVQNPNQKHKGTRCYKEYKPLNTNNQIITLEELLLSTKKKTKNTALHIAAFSGEVQFLQTCLEALKQKNYSKEKIQSITNCVNASNDTPLLHAASKGHYECVNLLCEMGHADVRHRNRDGLDALMASCAMDTTTTIKYLFEKGADIETTDVRGRRALHYAVASENVRAVEFLLNEAKVNAAWKDSYGRTALDECVNSNGSSSNSGNAVTNPELMEMLRKGMEKSKQLQEELFLKMLEEEEEREEQEKRKMEKKKNKKKKKKNKEEEDLREKKPNGESEDEDKEVEEFEQGKEEEEDTSTETTKTSSAWMKNAANGTAASLFEDDSSFEVVTSKKKKQQQQQQQQQQQKVKPQNDQNHSPSLSSSVSPPNHHWSVVEEPTSKKKKQQQKVKPRDDQNKNSPPALPLPPSSPPWLERAMIEFEEKHPASVDLDVTIEHLLGLNLESLSASQLDVVADAHVAALEEVRKQRLRLIQKRIIEQREEEESSMAQTLNDSDN</sequence>
<keyword evidence="1" id="KW-0040">ANK repeat</keyword>
<reference evidence="3 4" key="1">
    <citation type="submission" date="2011-10" db="EMBL/GenBank/DDBJ databases">
        <authorList>
            <person name="Genoscope - CEA"/>
        </authorList>
    </citation>
    <scope>NUCLEOTIDE SEQUENCE [LARGE SCALE GENOMIC DNA]</scope>
    <source>
        <strain evidence="3 4">RCC 1105</strain>
    </source>
</reference>
<evidence type="ECO:0000313" key="4">
    <source>
        <dbReference type="Proteomes" id="UP000198341"/>
    </source>
</evidence>
<dbReference type="RefSeq" id="XP_007514808.1">
    <property type="nucleotide sequence ID" value="XM_007514746.1"/>
</dbReference>
<proteinExistence type="predicted"/>
<dbReference type="PROSITE" id="PS50088">
    <property type="entry name" value="ANK_REPEAT"/>
    <property type="match status" value="1"/>
</dbReference>
<dbReference type="InterPro" id="IPR002110">
    <property type="entry name" value="Ankyrin_rpt"/>
</dbReference>
<feature type="compositionally biased region" description="Low complexity" evidence="2">
    <location>
        <begin position="372"/>
        <end position="382"/>
    </location>
</feature>
<dbReference type="PANTHER" id="PTHR24184:SF11">
    <property type="entry name" value="ANKYRIN REPEAT AND SOCS BOX CONTAINING 3"/>
    <property type="match status" value="1"/>
</dbReference>
<feature type="compositionally biased region" description="Basic and acidic residues" evidence="2">
    <location>
        <begin position="296"/>
        <end position="309"/>
    </location>
</feature>
<feature type="compositionally biased region" description="Basic residues" evidence="2">
    <location>
        <begin position="284"/>
        <end position="295"/>
    </location>
</feature>
<feature type="compositionally biased region" description="Pro residues" evidence="2">
    <location>
        <begin position="435"/>
        <end position="444"/>
    </location>
</feature>
<dbReference type="EMBL" id="FO082277">
    <property type="protein sequence ID" value="CCO15048.1"/>
    <property type="molecule type" value="Genomic_DNA"/>
</dbReference>
<gene>
    <name evidence="3" type="ORF">Bathy02g00620</name>
</gene>
<dbReference type="KEGG" id="bpg:Bathy02g00620"/>
<dbReference type="Gene3D" id="1.25.40.20">
    <property type="entry name" value="Ankyrin repeat-containing domain"/>
    <property type="match status" value="1"/>
</dbReference>
<dbReference type="GeneID" id="19017176"/>
<feature type="repeat" description="ANK" evidence="1">
    <location>
        <begin position="153"/>
        <end position="185"/>
    </location>
</feature>
<organism evidence="3 4">
    <name type="scientific">Bathycoccus prasinos</name>
    <dbReference type="NCBI Taxonomy" id="41875"/>
    <lineage>
        <taxon>Eukaryota</taxon>
        <taxon>Viridiplantae</taxon>
        <taxon>Chlorophyta</taxon>
        <taxon>Mamiellophyceae</taxon>
        <taxon>Mamiellales</taxon>
        <taxon>Bathycoccaceae</taxon>
        <taxon>Bathycoccus</taxon>
    </lineage>
</organism>
<feature type="compositionally biased region" description="Low complexity" evidence="2">
    <location>
        <begin position="392"/>
        <end position="402"/>
    </location>
</feature>
<dbReference type="SMART" id="SM00248">
    <property type="entry name" value="ANK"/>
    <property type="match status" value="5"/>
</dbReference>
<feature type="region of interest" description="Disordered" evidence="2">
    <location>
        <begin position="275"/>
        <end position="344"/>
    </location>
</feature>
<name>K8F0J6_9CHLO</name>
<accession>K8F0J6</accession>
<dbReference type="OrthoDB" id="637363at2759"/>
<dbReference type="SUPFAM" id="SSF48403">
    <property type="entry name" value="Ankyrin repeat"/>
    <property type="match status" value="1"/>
</dbReference>
<dbReference type="Pfam" id="PF00023">
    <property type="entry name" value="Ank"/>
    <property type="match status" value="1"/>
</dbReference>
<dbReference type="Pfam" id="PF12796">
    <property type="entry name" value="Ank_2"/>
    <property type="match status" value="1"/>
</dbReference>
<dbReference type="Proteomes" id="UP000198341">
    <property type="component" value="Chromosome 2"/>
</dbReference>
<evidence type="ECO:0000313" key="3">
    <source>
        <dbReference type="EMBL" id="CCO15048.1"/>
    </source>
</evidence>
<dbReference type="PANTHER" id="PTHR24184">
    <property type="entry name" value="SI:CH211-189E2.2"/>
    <property type="match status" value="1"/>
</dbReference>
<keyword evidence="4" id="KW-1185">Reference proteome</keyword>
<evidence type="ECO:0000256" key="2">
    <source>
        <dbReference type="SAM" id="MobiDB-lite"/>
    </source>
</evidence>
<dbReference type="InterPro" id="IPR036770">
    <property type="entry name" value="Ankyrin_rpt-contain_sf"/>
</dbReference>
<dbReference type="AlphaFoldDB" id="K8F0J6"/>
<protein>
    <submittedName>
        <fullName evidence="3">Ankyrin repeat protein</fullName>
    </submittedName>
</protein>
<dbReference type="eggNOG" id="ENOG502SBC5">
    <property type="taxonomic scope" value="Eukaryota"/>
</dbReference>
<evidence type="ECO:0000256" key="1">
    <source>
        <dbReference type="PROSITE-ProRule" id="PRU00023"/>
    </source>
</evidence>